<dbReference type="Proteomes" id="UP001516023">
    <property type="component" value="Unassembled WGS sequence"/>
</dbReference>
<evidence type="ECO:0000256" key="1">
    <source>
        <dbReference type="SAM" id="Coils"/>
    </source>
</evidence>
<organism evidence="4 5">
    <name type="scientific">Cyclotella cryptica</name>
    <dbReference type="NCBI Taxonomy" id="29204"/>
    <lineage>
        <taxon>Eukaryota</taxon>
        <taxon>Sar</taxon>
        <taxon>Stramenopiles</taxon>
        <taxon>Ochrophyta</taxon>
        <taxon>Bacillariophyta</taxon>
        <taxon>Coscinodiscophyceae</taxon>
        <taxon>Thalassiosirophycidae</taxon>
        <taxon>Stephanodiscales</taxon>
        <taxon>Stephanodiscaceae</taxon>
        <taxon>Cyclotella</taxon>
    </lineage>
</organism>
<evidence type="ECO:0000256" key="2">
    <source>
        <dbReference type="SAM" id="MobiDB-lite"/>
    </source>
</evidence>
<feature type="region of interest" description="Disordered" evidence="2">
    <location>
        <begin position="670"/>
        <end position="701"/>
    </location>
</feature>
<dbReference type="EMBL" id="JABMIG020000494">
    <property type="protein sequence ID" value="KAL3776391.1"/>
    <property type="molecule type" value="Genomic_DNA"/>
</dbReference>
<name>A0ABD3NNV1_9STRA</name>
<dbReference type="PANTHER" id="PTHR37474:SF1">
    <property type="entry name" value="2'-5' RNA LIGASE FAMILY PROTEIN"/>
    <property type="match status" value="1"/>
</dbReference>
<proteinExistence type="predicted"/>
<gene>
    <name evidence="4" type="ORF">HJC23_013299</name>
</gene>
<evidence type="ECO:0000313" key="4">
    <source>
        <dbReference type="EMBL" id="KAL3776391.1"/>
    </source>
</evidence>
<evidence type="ECO:0000256" key="3">
    <source>
        <dbReference type="SAM" id="SignalP"/>
    </source>
</evidence>
<keyword evidence="1" id="KW-0175">Coiled coil</keyword>
<feature type="non-terminal residue" evidence="4">
    <location>
        <position position="1"/>
    </location>
</feature>
<feature type="coiled-coil region" evidence="1">
    <location>
        <begin position="290"/>
        <end position="354"/>
    </location>
</feature>
<feature type="chain" id="PRO_5044815723" evidence="3">
    <location>
        <begin position="27"/>
        <end position="701"/>
    </location>
</feature>
<dbReference type="AlphaFoldDB" id="A0ABD3NNV1"/>
<protein>
    <submittedName>
        <fullName evidence="4">Uncharacterized protein</fullName>
    </submittedName>
</protein>
<feature type="compositionally biased region" description="Basic and acidic residues" evidence="2">
    <location>
        <begin position="682"/>
        <end position="701"/>
    </location>
</feature>
<comment type="caution">
    <text evidence="4">The sequence shown here is derived from an EMBL/GenBank/DDBJ whole genome shotgun (WGS) entry which is preliminary data.</text>
</comment>
<keyword evidence="5" id="KW-1185">Reference proteome</keyword>
<feature type="signal peptide" evidence="3">
    <location>
        <begin position="1"/>
        <end position="26"/>
    </location>
</feature>
<keyword evidence="3" id="KW-0732">Signal</keyword>
<reference evidence="4 5" key="1">
    <citation type="journal article" date="2020" name="G3 (Bethesda)">
        <title>Improved Reference Genome for Cyclotella cryptica CCMP332, a Model for Cell Wall Morphogenesis, Salinity Adaptation, and Lipid Production in Diatoms (Bacillariophyta).</title>
        <authorList>
            <person name="Roberts W.R."/>
            <person name="Downey K.M."/>
            <person name="Ruck E.C."/>
            <person name="Traller J.C."/>
            <person name="Alverson A.J."/>
        </authorList>
    </citation>
    <scope>NUCLEOTIDE SEQUENCE [LARGE SCALE GENOMIC DNA]</scope>
    <source>
        <strain evidence="4 5">CCMP332</strain>
    </source>
</reference>
<accession>A0ABD3NNV1</accession>
<evidence type="ECO:0000313" key="5">
    <source>
        <dbReference type="Proteomes" id="UP001516023"/>
    </source>
</evidence>
<sequence length="701" mass="79710">KNMRRPRLHLIALLWCCTINHTPIHSFSWRRMSTIRSSRVYGGAECRTSSLLAAIYGATVLPIHNSISFGRCVYDISCASRSCDYGNIMRKNNLALFASKNGRDEGTTKKAARQLRKRNSISTFSTAVCIVPPDDAWDTIQRARHLARDTSFYKVTMHINYHLLFLSSFSHLEILVPFMKFKWPPAIRLFHPFAPKTEIPSIVGKLAEWIDEEGLKFDLSSNVDNSTLFLRPFEVTLDSIQILPHWEVLDARIDALEDRMSQQTVGETWEEKEYRKRKESGRMLIDQEEKKGIKRKQEREKKQLVEIRRKLKRELKECAKEKEMGNSAANIEEIRNKLKEVQEKINQAQSLKSTTISDEVYEEDGASDESKHSSFNGPCVIYLSPNQQSCIALETLREKLRKELFPAYDAFSPSSSVSPYPEHLPRKSFSDSRMGFRPLLPIARFPSVEAAVKVAKLLQKAWDPLSFNVTDIQFISRTDDDYTIHNGDTCARAAGSEQMNHATQNMAVTTSGEVEDVSKQRVFGCDAMVMLLGEEPEEELIEEDASLSMMLPEEETENHGIDSSNFELSSEWQGKSIDYDKLFSTAEREYQRMRSHEELSSATFVGSVPIFSNDLDIETWLDSDEGEMDGEGATVIVGRAQFFVGAMREFVGMPASSVIDHKERIMGGGVNSVARRKGSVHRKSESWDPGDYGRKDQDLRS</sequence>
<dbReference type="PANTHER" id="PTHR37474">
    <property type="entry name" value="RNA LIGASE/CYCLIC NUCLEOTIDE PHOSPHODIESTERASE"/>
    <property type="match status" value="1"/>
</dbReference>